<reference evidence="3 4" key="1">
    <citation type="submission" date="2018-03" db="EMBL/GenBank/DDBJ databases">
        <title>Genomic Encyclopedia of Archaeal and Bacterial Type Strains, Phase II (KMG-II): from individual species to whole genera.</title>
        <authorList>
            <person name="Goeker M."/>
        </authorList>
    </citation>
    <scope>NUCLEOTIDE SEQUENCE [LARGE SCALE GENOMIC DNA]</scope>
    <source>
        <strain evidence="3 4">DSM 25328</strain>
    </source>
</reference>
<evidence type="ECO:0000259" key="1">
    <source>
        <dbReference type="Pfam" id="PF02625"/>
    </source>
</evidence>
<dbReference type="OrthoDB" id="9815497at2"/>
<evidence type="ECO:0000313" key="3">
    <source>
        <dbReference type="EMBL" id="PRZ48507.1"/>
    </source>
</evidence>
<dbReference type="PANTHER" id="PTHR30388">
    <property type="entry name" value="ALDEHYDE OXIDOREDUCTASE MOLYBDENUM COFACTOR ASSEMBLY PROTEIN"/>
    <property type="match status" value="1"/>
</dbReference>
<dbReference type="RefSeq" id="WP_106163433.1">
    <property type="nucleotide sequence ID" value="NZ_PVUF01000004.1"/>
</dbReference>
<dbReference type="InterPro" id="IPR003777">
    <property type="entry name" value="XdhC_CoxI"/>
</dbReference>
<name>A0A2T1AIY9_TRISK</name>
<proteinExistence type="predicted"/>
<dbReference type="InterPro" id="IPR027051">
    <property type="entry name" value="XdhC_Rossmann_dom"/>
</dbReference>
<feature type="domain" description="XdhC- CoxI" evidence="1">
    <location>
        <begin position="23"/>
        <end position="90"/>
    </location>
</feature>
<dbReference type="EMBL" id="PVUF01000004">
    <property type="protein sequence ID" value="PRZ48507.1"/>
    <property type="molecule type" value="Genomic_DNA"/>
</dbReference>
<dbReference type="Proteomes" id="UP000237718">
    <property type="component" value="Unassembled WGS sequence"/>
</dbReference>
<dbReference type="InterPro" id="IPR052698">
    <property type="entry name" value="MoCofactor_Util/Proc"/>
</dbReference>
<dbReference type="Pfam" id="PF13478">
    <property type="entry name" value="XdhC_C"/>
    <property type="match status" value="1"/>
</dbReference>
<feature type="domain" description="XdhC Rossmann" evidence="2">
    <location>
        <begin position="183"/>
        <end position="324"/>
    </location>
</feature>
<evidence type="ECO:0000313" key="4">
    <source>
        <dbReference type="Proteomes" id="UP000237718"/>
    </source>
</evidence>
<accession>A0A2T1AIY9</accession>
<sequence>MTTGTAQADLTIFDNAPELALQWHREGVGAVLCTVVQTWGSAPRRTGSQLVVAGDGRMEGSVSGGCVEGAVILEAQAALESGTHKLLEFGVSDDDAFAVGLACGGTIKVLLEPVGHMLKTEVLEALVLARAERRPLAYEVDLTSGQGHLVNLASYPDRMRLDRSGVEEDGTTFVAVHNPPLRLIVVGAVHIAKALLPMAQIAGYDPVLIEPRAAFGSAERFPGERILDDWPDEAVEKLGLDARTALVLLTHDPKLDDPALMAALRGECFYIGALGSKRTHGQRHQRMIAAGFMQDDIARIHGPVGLDIGAASPAEIAVSILAEMTAVLRGKAE</sequence>
<dbReference type="AlphaFoldDB" id="A0A2T1AIY9"/>
<gene>
    <name evidence="3" type="ORF">CLV89_104335</name>
</gene>
<comment type="caution">
    <text evidence="3">The sequence shown here is derived from an EMBL/GenBank/DDBJ whole genome shotgun (WGS) entry which is preliminary data.</text>
</comment>
<evidence type="ECO:0000259" key="2">
    <source>
        <dbReference type="Pfam" id="PF13478"/>
    </source>
</evidence>
<dbReference type="Pfam" id="PF02625">
    <property type="entry name" value="XdhC_CoxI"/>
    <property type="match status" value="1"/>
</dbReference>
<organism evidence="3 4">
    <name type="scientific">Tritonibacter scottomollicae</name>
    <name type="common">Epibacterium scottomollicae</name>
    <dbReference type="NCBI Taxonomy" id="483013"/>
    <lineage>
        <taxon>Bacteria</taxon>
        <taxon>Pseudomonadati</taxon>
        <taxon>Pseudomonadota</taxon>
        <taxon>Alphaproteobacteria</taxon>
        <taxon>Rhodobacterales</taxon>
        <taxon>Paracoccaceae</taxon>
        <taxon>Tritonibacter</taxon>
    </lineage>
</organism>
<protein>
    <submittedName>
        <fullName evidence="3">Xanthine dehydrogenase accessory factor</fullName>
    </submittedName>
</protein>
<dbReference type="PANTHER" id="PTHR30388:SF4">
    <property type="entry name" value="MOLYBDENUM COFACTOR INSERTION CHAPERONE PAOD"/>
    <property type="match status" value="1"/>
</dbReference>
<dbReference type="Gene3D" id="3.40.50.720">
    <property type="entry name" value="NAD(P)-binding Rossmann-like Domain"/>
    <property type="match status" value="1"/>
</dbReference>